<keyword evidence="7" id="KW-1185">Reference proteome</keyword>
<feature type="non-terminal residue" evidence="6">
    <location>
        <position position="474"/>
    </location>
</feature>
<reference evidence="6 7" key="1">
    <citation type="submission" date="2015-03" db="EMBL/GenBank/DDBJ databases">
        <authorList>
            <person name="Radwan O."/>
            <person name="Al-Naeli F.A."/>
            <person name="Rendon G.A."/>
            <person name="Fields C."/>
        </authorList>
    </citation>
    <scope>NUCLEOTIDE SEQUENCE [LARGE SCALE GENOMIC DNA]</scope>
    <source>
        <strain evidence="6">CR-DP1</strain>
    </source>
</reference>
<dbReference type="AlphaFoldDB" id="A0A0F4ZH60"/>
<feature type="non-terminal residue" evidence="6">
    <location>
        <position position="1"/>
    </location>
</feature>
<feature type="disulfide bond" evidence="3">
    <location>
        <begin position="322"/>
        <end position="353"/>
    </location>
</feature>
<organism evidence="6 7">
    <name type="scientific">Thielaviopsis punctulata</name>
    <dbReference type="NCBI Taxonomy" id="72032"/>
    <lineage>
        <taxon>Eukaryota</taxon>
        <taxon>Fungi</taxon>
        <taxon>Dikarya</taxon>
        <taxon>Ascomycota</taxon>
        <taxon>Pezizomycotina</taxon>
        <taxon>Sordariomycetes</taxon>
        <taxon>Hypocreomycetidae</taxon>
        <taxon>Microascales</taxon>
        <taxon>Ceratocystidaceae</taxon>
        <taxon>Thielaviopsis</taxon>
    </lineage>
</organism>
<proteinExistence type="inferred from homology"/>
<evidence type="ECO:0000256" key="4">
    <source>
        <dbReference type="SAM" id="MobiDB-lite"/>
    </source>
</evidence>
<dbReference type="InterPro" id="IPR021109">
    <property type="entry name" value="Peptidase_aspartic_dom_sf"/>
</dbReference>
<feature type="active site" evidence="2">
    <location>
        <position position="287"/>
    </location>
</feature>
<evidence type="ECO:0000313" key="6">
    <source>
        <dbReference type="EMBL" id="KKA29949.1"/>
    </source>
</evidence>
<dbReference type="Pfam" id="PF00026">
    <property type="entry name" value="Asp"/>
    <property type="match status" value="1"/>
</dbReference>
<dbReference type="InterPro" id="IPR001461">
    <property type="entry name" value="Aspartic_peptidase_A1"/>
</dbReference>
<keyword evidence="3" id="KW-1015">Disulfide bond</keyword>
<dbReference type="SUPFAM" id="SSF50630">
    <property type="entry name" value="Acid proteases"/>
    <property type="match status" value="1"/>
</dbReference>
<dbReference type="PANTHER" id="PTHR47966">
    <property type="entry name" value="BETA-SITE APP-CLEAVING ENZYME, ISOFORM A-RELATED"/>
    <property type="match status" value="1"/>
</dbReference>
<feature type="region of interest" description="Disordered" evidence="4">
    <location>
        <begin position="409"/>
        <end position="453"/>
    </location>
</feature>
<dbReference type="GO" id="GO:0004190">
    <property type="term" value="F:aspartic-type endopeptidase activity"/>
    <property type="evidence" value="ECO:0007669"/>
    <property type="project" value="InterPro"/>
</dbReference>
<evidence type="ECO:0000256" key="1">
    <source>
        <dbReference type="ARBA" id="ARBA00007447"/>
    </source>
</evidence>
<comment type="similarity">
    <text evidence="1">Belongs to the peptidase A1 family.</text>
</comment>
<evidence type="ECO:0000256" key="3">
    <source>
        <dbReference type="PIRSR" id="PIRSR601461-2"/>
    </source>
</evidence>
<sequence length="474" mass="50757">AFAPHVIGAPPANNQPVPVPVALVSSPSAGSQLSSKPVSYNLSRKSVQVPSNRVLRRRSDDIDVSVYNFSAVSYNMALEIGTPAQEVRVIIDTGSSELWVNPNCEKAQSVPQKQQCLGSGHYNASDSSTSKTSALQSQIQYGIGAVAIRYVSDHISLPGSDIAVEDVIFGQAIDSHDMNQGIMGLSFGNGYNLGYSTFVDELVRQNVSHIHGFGMALGSKEEEHGGVLTFGGVDTKKFSGRLHTEPIIAPTNDHDLYRYWVRLGSVGVTTDQGSRTFPNSSAVVFFDSGATLSYLPRRVVNNMVSALDAKFDSTWGLYRTSCNANATIDFEFGDFVIQVPLSEFLWDMGIGACFLGVEASDDVFLLGDSFLRSVYAVYDMDTPAIHFAQYVNCGSNARMIPAGANKTADFEGECKPQDSNTQGSSNSSNSDNSNSLNSQTSQGSDRNTDSGADRPIQSALMAAVVAVGVVSILF</sequence>
<dbReference type="PRINTS" id="PR00792">
    <property type="entry name" value="PEPSIN"/>
</dbReference>
<name>A0A0F4ZH60_9PEZI</name>
<comment type="caution">
    <text evidence="6">The sequence shown here is derived from an EMBL/GenBank/DDBJ whole genome shotgun (WGS) entry which is preliminary data.</text>
</comment>
<dbReference type="InterPro" id="IPR033121">
    <property type="entry name" value="PEPTIDASE_A1"/>
</dbReference>
<dbReference type="OrthoDB" id="771136at2759"/>
<dbReference type="EMBL" id="LAEV01000627">
    <property type="protein sequence ID" value="KKA29949.1"/>
    <property type="molecule type" value="Genomic_DNA"/>
</dbReference>
<evidence type="ECO:0000256" key="2">
    <source>
        <dbReference type="PIRSR" id="PIRSR601461-1"/>
    </source>
</evidence>
<feature type="compositionally biased region" description="Low complexity" evidence="4">
    <location>
        <begin position="417"/>
        <end position="444"/>
    </location>
</feature>
<dbReference type="PROSITE" id="PS51767">
    <property type="entry name" value="PEPTIDASE_A1"/>
    <property type="match status" value="1"/>
</dbReference>
<protein>
    <recommendedName>
        <fullName evidence="5">Peptidase A1 domain-containing protein</fullName>
    </recommendedName>
</protein>
<dbReference type="GO" id="GO:0006508">
    <property type="term" value="P:proteolysis"/>
    <property type="evidence" value="ECO:0007669"/>
    <property type="project" value="InterPro"/>
</dbReference>
<gene>
    <name evidence="6" type="ORF">TD95_005147</name>
</gene>
<accession>A0A0F4ZH60</accession>
<evidence type="ECO:0000313" key="7">
    <source>
        <dbReference type="Proteomes" id="UP000033483"/>
    </source>
</evidence>
<evidence type="ECO:0000259" key="5">
    <source>
        <dbReference type="PROSITE" id="PS51767"/>
    </source>
</evidence>
<feature type="active site" evidence="2">
    <location>
        <position position="92"/>
    </location>
</feature>
<dbReference type="Gene3D" id="2.40.70.10">
    <property type="entry name" value="Acid Proteases"/>
    <property type="match status" value="2"/>
</dbReference>
<dbReference type="Proteomes" id="UP000033483">
    <property type="component" value="Unassembled WGS sequence"/>
</dbReference>
<dbReference type="PANTHER" id="PTHR47966:SF65">
    <property type="entry name" value="ASPARTIC-TYPE ENDOPEPTIDASE"/>
    <property type="match status" value="1"/>
</dbReference>
<feature type="domain" description="Peptidase A1" evidence="5">
    <location>
        <begin position="74"/>
        <end position="388"/>
    </location>
</feature>